<keyword evidence="3" id="KW-1185">Reference proteome</keyword>
<protein>
    <submittedName>
        <fullName evidence="2">Esterase</fullName>
    </submittedName>
</protein>
<dbReference type="Proteomes" id="UP000603904">
    <property type="component" value="Unassembled WGS sequence"/>
</dbReference>
<dbReference type="SUPFAM" id="SSF56601">
    <property type="entry name" value="beta-lactamase/transpeptidase-like"/>
    <property type="match status" value="1"/>
</dbReference>
<comment type="caution">
    <text evidence="2">The sequence shown here is derived from an EMBL/GenBank/DDBJ whole genome shotgun (WGS) entry which is preliminary data.</text>
</comment>
<dbReference type="PANTHER" id="PTHR43319:SF3">
    <property type="entry name" value="BETA-LACTAMASE-RELATED DOMAIN-CONTAINING PROTEIN"/>
    <property type="match status" value="1"/>
</dbReference>
<evidence type="ECO:0000313" key="3">
    <source>
        <dbReference type="Proteomes" id="UP000603904"/>
    </source>
</evidence>
<dbReference type="InterPro" id="IPR012338">
    <property type="entry name" value="Beta-lactam/transpept-like"/>
</dbReference>
<accession>A0ABQ4G7E7</accession>
<reference evidence="2 3" key="1">
    <citation type="submission" date="2021-01" db="EMBL/GenBank/DDBJ databases">
        <title>Whole genome shotgun sequence of Microbispora corallina NBRC 16416.</title>
        <authorList>
            <person name="Komaki H."/>
            <person name="Tamura T."/>
        </authorList>
    </citation>
    <scope>NUCLEOTIDE SEQUENCE [LARGE SCALE GENOMIC DNA]</scope>
    <source>
        <strain evidence="2 3">NBRC 16416</strain>
    </source>
</reference>
<dbReference type="EMBL" id="BOOC01000034">
    <property type="protein sequence ID" value="GIH42998.1"/>
    <property type="molecule type" value="Genomic_DNA"/>
</dbReference>
<evidence type="ECO:0000259" key="1">
    <source>
        <dbReference type="Pfam" id="PF00144"/>
    </source>
</evidence>
<organism evidence="2 3">
    <name type="scientific">Microbispora corallina</name>
    <dbReference type="NCBI Taxonomy" id="83302"/>
    <lineage>
        <taxon>Bacteria</taxon>
        <taxon>Bacillati</taxon>
        <taxon>Actinomycetota</taxon>
        <taxon>Actinomycetes</taxon>
        <taxon>Streptosporangiales</taxon>
        <taxon>Streptosporangiaceae</taxon>
        <taxon>Microbispora</taxon>
    </lineage>
</organism>
<dbReference type="InterPro" id="IPR052907">
    <property type="entry name" value="Beta-lactamase/esterase"/>
</dbReference>
<feature type="domain" description="Beta-lactamase-related" evidence="1">
    <location>
        <begin position="9"/>
        <end position="359"/>
    </location>
</feature>
<dbReference type="Pfam" id="PF00144">
    <property type="entry name" value="Beta-lactamase"/>
    <property type="match status" value="1"/>
</dbReference>
<gene>
    <name evidence="2" type="ORF">Mco01_59980</name>
</gene>
<evidence type="ECO:0000313" key="2">
    <source>
        <dbReference type="EMBL" id="GIH42998.1"/>
    </source>
</evidence>
<dbReference type="Gene3D" id="3.40.710.10">
    <property type="entry name" value="DD-peptidase/beta-lactamase superfamily"/>
    <property type="match status" value="1"/>
</dbReference>
<dbReference type="InterPro" id="IPR001466">
    <property type="entry name" value="Beta-lactam-related"/>
</dbReference>
<dbReference type="PANTHER" id="PTHR43319">
    <property type="entry name" value="BETA-LACTAMASE-RELATED"/>
    <property type="match status" value="1"/>
</dbReference>
<sequence length="379" mass="39626">MNDVQRQVQDAVDQLVESGAERGLQVAVYRHGDLVADAVAGVADAETGRPVTAGTPFHVTSTGKGATSAVVHVLVEQGVLGYDTRIADLWPEFAAHGKERATVKDALTHSVGVPGLPVETTPEDLTDWDGMCALIADAAPWWEPGTRTGYHPQSYGFIVGEIVRRATGRPISRVLREEVAGPLGVADEMFFGVPESELGRVARLEEPEGGMEFTPEMMAAMAEQVPFFRVVNGWTAAPPAALPTAAYCNRRDVLTADIPAGGVMSARAVARMYAALMGGTGGVRLISPERLREITAPSISGVDEITGAPVTRGLGYDIGFPGPLDGPALFGMAGSGGTAAYADHTSGIAIAVAKNRVTAGDYTTFHHIASIIAKALPAS</sequence>
<proteinExistence type="predicted"/>
<dbReference type="RefSeq" id="WP_204060158.1">
    <property type="nucleotide sequence ID" value="NZ_BAAAGP010000006.1"/>
</dbReference>
<name>A0ABQ4G7E7_9ACTN</name>